<dbReference type="Proteomes" id="UP000548476">
    <property type="component" value="Unassembled WGS sequence"/>
</dbReference>
<comment type="function">
    <text evidence="12">Catalyzes the phosphorylation of ribose at O-5 in a reaction requiring ATP and magnesium. The resulting D-ribose-5-phosphate can then be used either for sythesis of nucleotides, histidine, and tryptophan, or as a component of the pentose phosphate pathway.</text>
</comment>
<name>A0A841FGP0_9ACTN</name>
<dbReference type="RefSeq" id="WP_184787872.1">
    <property type="nucleotide sequence ID" value="NZ_BONT01000059.1"/>
</dbReference>
<evidence type="ECO:0000313" key="14">
    <source>
        <dbReference type="EMBL" id="MBB6035034.1"/>
    </source>
</evidence>
<feature type="binding site" evidence="12">
    <location>
        <begin position="247"/>
        <end position="248"/>
    </location>
    <ligand>
        <name>ATP</name>
        <dbReference type="ChEBI" id="CHEBI:30616"/>
    </ligand>
</feature>
<sequence>MSLEVTVVGSVNMDLVATAPTLPAPGETVLGHGFSTVPGGKGANQAVAAARAGGRTAFIGAVGSDGFGAELRSALELSGLDTDGLRTVPGPSGVALIAVDDAGENSIVVAPGANGELKHLTVEDRGRIGAASVLVCQLEVPLLAVLEAARAAHDAGTRVILNAAPARALPPELLSLVDLLVVNEGEAAMLASVEGGDPAELAAALLTTVPHVVLTLGGAGSRYAARDREQVAIDAPKVDVVDTTAAGDSFTGALAVAWAEGRDLPDACRWASAAGGVTVQRPGATSALPGRAEIDELYEVTYR</sequence>
<dbReference type="HAMAP" id="MF_01987">
    <property type="entry name" value="Ribokinase"/>
    <property type="match status" value="1"/>
</dbReference>
<comment type="caution">
    <text evidence="12">Lacks conserved residue(s) required for the propagation of feature annotation.</text>
</comment>
<organism evidence="14 15">
    <name type="scientific">Phytomonospora endophytica</name>
    <dbReference type="NCBI Taxonomy" id="714109"/>
    <lineage>
        <taxon>Bacteria</taxon>
        <taxon>Bacillati</taxon>
        <taxon>Actinomycetota</taxon>
        <taxon>Actinomycetes</taxon>
        <taxon>Micromonosporales</taxon>
        <taxon>Micromonosporaceae</taxon>
        <taxon>Phytomonospora</taxon>
    </lineage>
</organism>
<dbReference type="InterPro" id="IPR011611">
    <property type="entry name" value="PfkB_dom"/>
</dbReference>
<feature type="binding site" evidence="12">
    <location>
        <position position="139"/>
    </location>
    <ligand>
        <name>substrate</name>
    </ligand>
</feature>
<keyword evidence="4 12" id="KW-0808">Transferase</keyword>
<dbReference type="UniPathway" id="UPA00916">
    <property type="reaction ID" value="UER00889"/>
</dbReference>
<evidence type="ECO:0000256" key="2">
    <source>
        <dbReference type="ARBA" id="ARBA00012035"/>
    </source>
</evidence>
<dbReference type="InterPro" id="IPR011877">
    <property type="entry name" value="Ribokinase"/>
</dbReference>
<comment type="similarity">
    <text evidence="12">Belongs to the carbohydrate kinase PfkB family. Ribokinase subfamily.</text>
</comment>
<protein>
    <recommendedName>
        <fullName evidence="3 12">Ribokinase</fullName>
        <shortName evidence="12">RK</shortName>
        <ecNumber evidence="2 12">2.7.1.15</ecNumber>
    </recommendedName>
</protein>
<dbReference type="InterPro" id="IPR002173">
    <property type="entry name" value="Carboh/pur_kinase_PfkB_CS"/>
</dbReference>
<dbReference type="EC" id="2.7.1.15" evidence="2 12"/>
<evidence type="ECO:0000256" key="4">
    <source>
        <dbReference type="ARBA" id="ARBA00022679"/>
    </source>
</evidence>
<keyword evidence="12" id="KW-0963">Cytoplasm</keyword>
<feature type="binding site" evidence="12">
    <location>
        <position position="248"/>
    </location>
    <ligand>
        <name>substrate</name>
    </ligand>
</feature>
<evidence type="ECO:0000256" key="5">
    <source>
        <dbReference type="ARBA" id="ARBA00022723"/>
    </source>
</evidence>
<keyword evidence="6 12" id="KW-0547">Nucleotide-binding</keyword>
<dbReference type="GO" id="GO:0046872">
    <property type="term" value="F:metal ion binding"/>
    <property type="evidence" value="ECO:0007669"/>
    <property type="project" value="UniProtKB-KW"/>
</dbReference>
<dbReference type="PANTHER" id="PTHR10584">
    <property type="entry name" value="SUGAR KINASE"/>
    <property type="match status" value="1"/>
</dbReference>
<feature type="active site" description="Proton acceptor" evidence="12">
    <location>
        <position position="248"/>
    </location>
</feature>
<dbReference type="SUPFAM" id="SSF53613">
    <property type="entry name" value="Ribokinase-like"/>
    <property type="match status" value="1"/>
</dbReference>
<feature type="binding site" evidence="12">
    <location>
        <position position="281"/>
    </location>
    <ligand>
        <name>K(+)</name>
        <dbReference type="ChEBI" id="CHEBI:29103"/>
    </ligand>
</feature>
<comment type="subcellular location">
    <subcellularLocation>
        <location evidence="12">Cytoplasm</location>
    </subcellularLocation>
</comment>
<evidence type="ECO:0000259" key="13">
    <source>
        <dbReference type="Pfam" id="PF00294"/>
    </source>
</evidence>
<dbReference type="GO" id="GO:0019303">
    <property type="term" value="P:D-ribose catabolic process"/>
    <property type="evidence" value="ECO:0007669"/>
    <property type="project" value="UniProtKB-UniRule"/>
</dbReference>
<evidence type="ECO:0000256" key="6">
    <source>
        <dbReference type="ARBA" id="ARBA00022741"/>
    </source>
</evidence>
<evidence type="ECO:0000256" key="12">
    <source>
        <dbReference type="HAMAP-Rule" id="MF_01987"/>
    </source>
</evidence>
<evidence type="ECO:0000256" key="10">
    <source>
        <dbReference type="ARBA" id="ARBA00022958"/>
    </source>
</evidence>
<feature type="binding site" evidence="12">
    <location>
        <position position="244"/>
    </location>
    <ligand>
        <name>K(+)</name>
        <dbReference type="ChEBI" id="CHEBI:29103"/>
    </ligand>
</feature>
<evidence type="ECO:0000256" key="1">
    <source>
        <dbReference type="ARBA" id="ARBA00005380"/>
    </source>
</evidence>
<dbReference type="Gene3D" id="3.40.1190.20">
    <property type="match status" value="1"/>
</dbReference>
<evidence type="ECO:0000256" key="8">
    <source>
        <dbReference type="ARBA" id="ARBA00022840"/>
    </source>
</evidence>
<feature type="binding site" evidence="12">
    <location>
        <begin position="12"/>
        <end position="14"/>
    </location>
    <ligand>
        <name>substrate</name>
    </ligand>
</feature>
<dbReference type="AlphaFoldDB" id="A0A841FGP0"/>
<keyword evidence="9 12" id="KW-0460">Magnesium</keyword>
<evidence type="ECO:0000313" key="15">
    <source>
        <dbReference type="Proteomes" id="UP000548476"/>
    </source>
</evidence>
<accession>A0A841FGP0</accession>
<evidence type="ECO:0000256" key="7">
    <source>
        <dbReference type="ARBA" id="ARBA00022777"/>
    </source>
</evidence>
<feature type="binding site" evidence="12">
    <location>
        <position position="242"/>
    </location>
    <ligand>
        <name>K(+)</name>
        <dbReference type="ChEBI" id="CHEBI:29103"/>
    </ligand>
</feature>
<keyword evidence="11 12" id="KW-0119">Carbohydrate metabolism</keyword>
<keyword evidence="10 12" id="KW-0630">Potassium</keyword>
<dbReference type="InterPro" id="IPR029056">
    <property type="entry name" value="Ribokinase-like"/>
</dbReference>
<keyword evidence="8 12" id="KW-0067">ATP-binding</keyword>
<evidence type="ECO:0000256" key="11">
    <source>
        <dbReference type="ARBA" id="ARBA00023277"/>
    </source>
</evidence>
<feature type="binding site" evidence="12">
    <location>
        <position position="183"/>
    </location>
    <ligand>
        <name>ATP</name>
        <dbReference type="ChEBI" id="CHEBI:30616"/>
    </ligand>
</feature>
<dbReference type="InterPro" id="IPR002139">
    <property type="entry name" value="Ribo/fructo_kinase"/>
</dbReference>
<reference evidence="14 15" key="1">
    <citation type="submission" date="2020-08" db="EMBL/GenBank/DDBJ databases">
        <title>Genomic Encyclopedia of Type Strains, Phase IV (KMG-IV): sequencing the most valuable type-strain genomes for metagenomic binning, comparative biology and taxonomic classification.</title>
        <authorList>
            <person name="Goeker M."/>
        </authorList>
    </citation>
    <scope>NUCLEOTIDE SEQUENCE [LARGE SCALE GENOMIC DNA]</scope>
    <source>
        <strain evidence="14 15">YIM 65646</strain>
    </source>
</reference>
<feature type="binding site" evidence="12">
    <location>
        <position position="283"/>
    </location>
    <ligand>
        <name>K(+)</name>
        <dbReference type="ChEBI" id="CHEBI:29103"/>
    </ligand>
</feature>
<comment type="activity regulation">
    <text evidence="12">Activated by a monovalent cation that binds near, but not in, the active site. The most likely occupant of the site in vivo is potassium. Ion binding induces a conformational change that may alter substrate affinity.</text>
</comment>
<gene>
    <name evidence="12" type="primary">rbsK</name>
    <name evidence="14" type="ORF">HNR73_002888</name>
</gene>
<comment type="subunit">
    <text evidence="12">Homodimer.</text>
</comment>
<comment type="caution">
    <text evidence="14">The sequence shown here is derived from an EMBL/GenBank/DDBJ whole genome shotgun (WGS) entry which is preliminary data.</text>
</comment>
<feature type="domain" description="Carbohydrate kinase PfkB" evidence="13">
    <location>
        <begin position="4"/>
        <end position="289"/>
    </location>
</feature>
<keyword evidence="7 12" id="KW-0418">Kinase</keyword>
<comment type="catalytic activity">
    <reaction evidence="12">
        <text>D-ribose + ATP = D-ribose 5-phosphate + ADP + H(+)</text>
        <dbReference type="Rhea" id="RHEA:13697"/>
        <dbReference type="ChEBI" id="CHEBI:15378"/>
        <dbReference type="ChEBI" id="CHEBI:30616"/>
        <dbReference type="ChEBI" id="CHEBI:47013"/>
        <dbReference type="ChEBI" id="CHEBI:78346"/>
        <dbReference type="ChEBI" id="CHEBI:456216"/>
        <dbReference type="EC" id="2.7.1.15"/>
    </reaction>
</comment>
<comment type="similarity">
    <text evidence="1">Belongs to the carbohydrate kinase pfkB family.</text>
</comment>
<comment type="cofactor">
    <cofactor evidence="12">
        <name>Mg(2+)</name>
        <dbReference type="ChEBI" id="CHEBI:18420"/>
    </cofactor>
    <text evidence="12">Requires a divalent cation, most likely magnesium in vivo, as an electrophilic catalyst to aid phosphoryl group transfer. It is the chelate of the metal and the nucleotide that is the actual substrate.</text>
</comment>
<dbReference type="PRINTS" id="PR00990">
    <property type="entry name" value="RIBOKINASE"/>
</dbReference>
<keyword evidence="15" id="KW-1185">Reference proteome</keyword>
<feature type="binding site" evidence="12">
    <location>
        <position position="278"/>
    </location>
    <ligand>
        <name>K(+)</name>
        <dbReference type="ChEBI" id="CHEBI:29103"/>
    </ligand>
</feature>
<comment type="pathway">
    <text evidence="12">Carbohydrate metabolism; D-ribose degradation; D-ribose 5-phosphate from beta-D-ribopyranose: step 2/2.</text>
</comment>
<dbReference type="PANTHER" id="PTHR10584:SF166">
    <property type="entry name" value="RIBOKINASE"/>
    <property type="match status" value="1"/>
</dbReference>
<dbReference type="EMBL" id="JACHGT010000005">
    <property type="protein sequence ID" value="MBB6035034.1"/>
    <property type="molecule type" value="Genomic_DNA"/>
</dbReference>
<evidence type="ECO:0000256" key="3">
    <source>
        <dbReference type="ARBA" id="ARBA00016943"/>
    </source>
</evidence>
<feature type="binding site" evidence="12">
    <location>
        <begin position="215"/>
        <end position="220"/>
    </location>
    <ligand>
        <name>ATP</name>
        <dbReference type="ChEBI" id="CHEBI:30616"/>
    </ligand>
</feature>
<feature type="binding site" evidence="12">
    <location>
        <begin position="40"/>
        <end position="44"/>
    </location>
    <ligand>
        <name>substrate</name>
    </ligand>
</feature>
<dbReference type="CDD" id="cd01174">
    <property type="entry name" value="ribokinase"/>
    <property type="match status" value="1"/>
</dbReference>
<dbReference type="Pfam" id="PF00294">
    <property type="entry name" value="PfkB"/>
    <property type="match status" value="1"/>
</dbReference>
<dbReference type="PROSITE" id="PS00584">
    <property type="entry name" value="PFKB_KINASES_2"/>
    <property type="match status" value="1"/>
</dbReference>
<dbReference type="GO" id="GO:0005829">
    <property type="term" value="C:cytosol"/>
    <property type="evidence" value="ECO:0007669"/>
    <property type="project" value="TreeGrafter"/>
</dbReference>
<dbReference type="GO" id="GO:0005524">
    <property type="term" value="F:ATP binding"/>
    <property type="evidence" value="ECO:0007669"/>
    <property type="project" value="UniProtKB-UniRule"/>
</dbReference>
<keyword evidence="5 12" id="KW-0479">Metal-binding</keyword>
<proteinExistence type="inferred from homology"/>
<dbReference type="GO" id="GO:0004747">
    <property type="term" value="F:ribokinase activity"/>
    <property type="evidence" value="ECO:0007669"/>
    <property type="project" value="UniProtKB-UniRule"/>
</dbReference>
<evidence type="ECO:0000256" key="9">
    <source>
        <dbReference type="ARBA" id="ARBA00022842"/>
    </source>
</evidence>